<comment type="similarity">
    <text evidence="1">Belongs to the PPR family. PCMP-H subfamily.</text>
</comment>
<dbReference type="Gene3D" id="1.25.40.10">
    <property type="entry name" value="Tetratricopeptide repeat domain"/>
    <property type="match status" value="4"/>
</dbReference>
<comment type="caution">
    <text evidence="3">The sequence shown here is derived from an EMBL/GenBank/DDBJ whole genome shotgun (WGS) entry which is preliminary data.</text>
</comment>
<dbReference type="PROSITE" id="PS51375">
    <property type="entry name" value="PPR"/>
    <property type="match status" value="4"/>
</dbReference>
<protein>
    <submittedName>
        <fullName evidence="3">Uncharacterized protein</fullName>
    </submittedName>
</protein>
<dbReference type="InterPro" id="IPR011990">
    <property type="entry name" value="TPR-like_helical_dom_sf"/>
</dbReference>
<name>A0A2I0IDL9_PUNGR</name>
<keyword evidence="2" id="KW-0677">Repeat</keyword>
<keyword evidence="4" id="KW-1185">Reference proteome</keyword>
<evidence type="ECO:0000256" key="2">
    <source>
        <dbReference type="ARBA" id="ARBA00022737"/>
    </source>
</evidence>
<dbReference type="STRING" id="22663.A0A2I0IDL9"/>
<gene>
    <name evidence="3" type="ORF">CRG98_037542</name>
</gene>
<dbReference type="NCBIfam" id="TIGR00756">
    <property type="entry name" value="PPR"/>
    <property type="match status" value="4"/>
</dbReference>
<dbReference type="InterPro" id="IPR046848">
    <property type="entry name" value="E_motif"/>
</dbReference>
<evidence type="ECO:0000256" key="1">
    <source>
        <dbReference type="ARBA" id="ARBA00006643"/>
    </source>
</evidence>
<reference evidence="3 4" key="1">
    <citation type="submission" date="2017-11" db="EMBL/GenBank/DDBJ databases">
        <title>De-novo sequencing of pomegranate (Punica granatum L.) genome.</title>
        <authorList>
            <person name="Akparov Z."/>
            <person name="Amiraslanov A."/>
            <person name="Hajiyeva S."/>
            <person name="Abbasov M."/>
            <person name="Kaur K."/>
            <person name="Hamwieh A."/>
            <person name="Solovyev V."/>
            <person name="Salamov A."/>
            <person name="Braich B."/>
            <person name="Kosarev P."/>
            <person name="Mahmoud A."/>
            <person name="Hajiyev E."/>
            <person name="Babayeva S."/>
            <person name="Izzatullayeva V."/>
            <person name="Mammadov A."/>
            <person name="Mammadov A."/>
            <person name="Sharifova S."/>
            <person name="Ojaghi J."/>
            <person name="Eynullazada K."/>
            <person name="Bayramov B."/>
            <person name="Abdulazimova A."/>
            <person name="Shahmuradov I."/>
        </authorList>
    </citation>
    <scope>NUCLEOTIDE SEQUENCE [LARGE SCALE GENOMIC DNA]</scope>
    <source>
        <strain evidence="4">cv. AG2017</strain>
        <tissue evidence="3">Leaf</tissue>
    </source>
</reference>
<dbReference type="Proteomes" id="UP000233551">
    <property type="component" value="Unassembled WGS sequence"/>
</dbReference>
<evidence type="ECO:0000313" key="3">
    <source>
        <dbReference type="EMBL" id="PKI42089.1"/>
    </source>
</evidence>
<dbReference type="Pfam" id="PF13041">
    <property type="entry name" value="PPR_2"/>
    <property type="match status" value="3"/>
</dbReference>
<dbReference type="InterPro" id="IPR046960">
    <property type="entry name" value="PPR_At4g14850-like_plant"/>
</dbReference>
<dbReference type="OrthoDB" id="442680at2759"/>
<evidence type="ECO:0000313" key="4">
    <source>
        <dbReference type="Proteomes" id="UP000233551"/>
    </source>
</evidence>
<dbReference type="PANTHER" id="PTHR47926:SF347">
    <property type="entry name" value="PENTATRICOPEPTIDE REPEAT-CONTAINING PROTEIN"/>
    <property type="match status" value="1"/>
</dbReference>
<dbReference type="Pfam" id="PF14432">
    <property type="entry name" value="DYW_deaminase"/>
    <property type="match status" value="1"/>
</dbReference>
<dbReference type="Pfam" id="PF20431">
    <property type="entry name" value="E_motif"/>
    <property type="match status" value="1"/>
</dbReference>
<dbReference type="InterPro" id="IPR002885">
    <property type="entry name" value="PPR_rpt"/>
</dbReference>
<dbReference type="GeneID" id="116192483"/>
<accession>A0A2I0IDL9</accession>
<organism evidence="3 4">
    <name type="scientific">Punica granatum</name>
    <name type="common">Pomegranate</name>
    <dbReference type="NCBI Taxonomy" id="22663"/>
    <lineage>
        <taxon>Eukaryota</taxon>
        <taxon>Viridiplantae</taxon>
        <taxon>Streptophyta</taxon>
        <taxon>Embryophyta</taxon>
        <taxon>Tracheophyta</taxon>
        <taxon>Spermatophyta</taxon>
        <taxon>Magnoliopsida</taxon>
        <taxon>eudicotyledons</taxon>
        <taxon>Gunneridae</taxon>
        <taxon>Pentapetalae</taxon>
        <taxon>rosids</taxon>
        <taxon>malvids</taxon>
        <taxon>Myrtales</taxon>
        <taxon>Lythraceae</taxon>
        <taxon>Punica</taxon>
    </lineage>
</organism>
<dbReference type="GO" id="GO:0009451">
    <property type="term" value="P:RNA modification"/>
    <property type="evidence" value="ECO:0007669"/>
    <property type="project" value="InterPro"/>
</dbReference>
<sequence>MRLTSSVLFLRRRQHHRRLSGVSNSPLAAYLPEHPPPEPFHARAIKNCSLEQPSFANYVLTLYVKSRKLSDAHRLFDEIPDRDVRTWTTLLSGFSRVGSSPTTVLDFFRRMQVEGVVPNDFTLSTVLKSCASLTMLKLGKEVHGWIFRNGVEVDSVLGNSILDMYVKCGELNIAERLFHSLEEINIVSWNVMLGGYVNNGEAGKSLAFFKAMPFKDVVSWNTIIHGLMQNGQEGTALELLYEKELGANFNEFTFSIALSLAAALTLLDLGMQIHGHVLRCGISTNGFIRTSLIDMYCKCGKVEKASLLLRKPPTGSETIRSYEKSHEELSRQKISYSSLISGYVHKGDFESAFTTFRSMVCGKLEVNEYSVTSILSACASTGILGLGLQLHAYIIKVGHKMDVPLRSSIIDMYSKCGSLEDAKLIFEGGKDSYVGLWTSMISGLAANGSGKEAVDLFKVMTEGVKPNEVTFVAVLSACSHSGLLKEGKEYFKLMKEVYGIKPGVEHFTCMVDLYGRRGRLDEIKQFICQNGISNVTSVWKSFLSSCRFHRNVELGRWVCEKLLSLIPNDPEPYVLLSNICADDGRWEEAAKIRSQMQKRGLKKVPGQSWIQLKNTVHTFIMGADTHPNSSEIRSFLDELIERSKEIGYLPHAKLVMQDVGQEEGEMLVGFHSEKLAIAYGVMNTGPGVSIRVTKNLRICMDCHNFIKYASRLLDREIVVRDIHRFHHFRDGKCSCGDWW</sequence>
<dbReference type="Pfam" id="PF01535">
    <property type="entry name" value="PPR"/>
    <property type="match status" value="5"/>
</dbReference>
<dbReference type="AlphaFoldDB" id="A0A2I0IDL9"/>
<dbReference type="EMBL" id="PGOL01003232">
    <property type="protein sequence ID" value="PKI42089.1"/>
    <property type="molecule type" value="Genomic_DNA"/>
</dbReference>
<dbReference type="InterPro" id="IPR032867">
    <property type="entry name" value="DYW_dom"/>
</dbReference>
<dbReference type="GO" id="GO:0003723">
    <property type="term" value="F:RNA binding"/>
    <property type="evidence" value="ECO:0007669"/>
    <property type="project" value="InterPro"/>
</dbReference>
<dbReference type="GO" id="GO:0008270">
    <property type="term" value="F:zinc ion binding"/>
    <property type="evidence" value="ECO:0007669"/>
    <property type="project" value="InterPro"/>
</dbReference>
<dbReference type="PANTHER" id="PTHR47926">
    <property type="entry name" value="PENTATRICOPEPTIDE REPEAT-CONTAINING PROTEIN"/>
    <property type="match status" value="1"/>
</dbReference>
<proteinExistence type="inferred from homology"/>
<dbReference type="FunFam" id="1.25.40.10:FF:000305">
    <property type="entry name" value="Pentatricopeptide repeat-containing protein mitochondrial"/>
    <property type="match status" value="1"/>
</dbReference>